<dbReference type="AlphaFoldDB" id="A0A846MN63"/>
<gene>
    <name evidence="1" type="ORF">FHS56_000472</name>
</gene>
<name>A0A846MN63_9BACT</name>
<dbReference type="EMBL" id="JAASRN010000001">
    <property type="protein sequence ID" value="NIK72986.1"/>
    <property type="molecule type" value="Genomic_DNA"/>
</dbReference>
<comment type="caution">
    <text evidence="1">The sequence shown here is derived from an EMBL/GenBank/DDBJ whole genome shotgun (WGS) entry which is preliminary data.</text>
</comment>
<proteinExistence type="predicted"/>
<protein>
    <submittedName>
        <fullName evidence="1">Uncharacterized protein</fullName>
    </submittedName>
</protein>
<evidence type="ECO:0000313" key="2">
    <source>
        <dbReference type="Proteomes" id="UP000537126"/>
    </source>
</evidence>
<dbReference type="RefSeq" id="WP_166918269.1">
    <property type="nucleotide sequence ID" value="NZ_JAASRN010000001.1"/>
</dbReference>
<evidence type="ECO:0000313" key="1">
    <source>
        <dbReference type="EMBL" id="NIK72986.1"/>
    </source>
</evidence>
<organism evidence="1 2">
    <name type="scientific">Thermonema lapsum</name>
    <dbReference type="NCBI Taxonomy" id="28195"/>
    <lineage>
        <taxon>Bacteria</taxon>
        <taxon>Pseudomonadati</taxon>
        <taxon>Bacteroidota</taxon>
        <taxon>Cytophagia</taxon>
        <taxon>Cytophagales</taxon>
        <taxon>Thermonemataceae</taxon>
        <taxon>Thermonema</taxon>
    </lineage>
</organism>
<dbReference type="Proteomes" id="UP000537126">
    <property type="component" value="Unassembled WGS sequence"/>
</dbReference>
<reference evidence="1 2" key="1">
    <citation type="submission" date="2020-03" db="EMBL/GenBank/DDBJ databases">
        <title>Genomic Encyclopedia of Type Strains, Phase IV (KMG-IV): sequencing the most valuable type-strain genomes for metagenomic binning, comparative biology and taxonomic classification.</title>
        <authorList>
            <person name="Goeker M."/>
        </authorList>
    </citation>
    <scope>NUCLEOTIDE SEQUENCE [LARGE SCALE GENOMIC DNA]</scope>
    <source>
        <strain evidence="1 2">DSM 5718</strain>
    </source>
</reference>
<sequence>MLRIVKIKETCEKKLSPLAWQRIATHLAPYFMKKYGIGLKALFMPSEDQLCDEEDWQHIESVVEKLYQCALSKEDFLM</sequence>
<keyword evidence="2" id="KW-1185">Reference proteome</keyword>
<accession>A0A846MN63</accession>